<dbReference type="GeneID" id="92877896"/>
<name>G4Q8Y8_ACIIR</name>
<evidence type="ECO:0000313" key="4">
    <source>
        <dbReference type="EMBL" id="AEQ21686.1"/>
    </source>
</evidence>
<evidence type="ECO:0000313" key="5">
    <source>
        <dbReference type="Proteomes" id="UP000007093"/>
    </source>
</evidence>
<dbReference type="KEGG" id="ain:Acin_0444"/>
<dbReference type="PROSITE" id="PS51668">
    <property type="entry name" value="TSAA_2"/>
    <property type="match status" value="1"/>
</dbReference>
<dbReference type="PANTHER" id="PTHR12818:SF0">
    <property type="entry name" value="TRNA (ADENINE(37)-N6)-METHYLTRANSFERASE"/>
    <property type="match status" value="1"/>
</dbReference>
<dbReference type="RefSeq" id="WP_009015538.1">
    <property type="nucleotide sequence ID" value="NC_016077.1"/>
</dbReference>
<dbReference type="InterPro" id="IPR023370">
    <property type="entry name" value="TrmO-like_N"/>
</dbReference>
<protein>
    <recommendedName>
        <fullName evidence="3">TsaA-like domain-containing protein</fullName>
    </recommendedName>
</protein>
<keyword evidence="1" id="KW-0949">S-adenosyl-L-methionine</keyword>
<proteinExistence type="inferred from homology"/>
<dbReference type="PATRIC" id="fig|568816.4.peg.434"/>
<dbReference type="NCBIfam" id="TIGR00104">
    <property type="entry name" value="tRNA_TsaA"/>
    <property type="match status" value="1"/>
</dbReference>
<dbReference type="Pfam" id="PF18389">
    <property type="entry name" value="TrmO_C"/>
    <property type="match status" value="1"/>
</dbReference>
<dbReference type="eggNOG" id="COG1720">
    <property type="taxonomic scope" value="Bacteria"/>
</dbReference>
<dbReference type="InterPro" id="IPR036414">
    <property type="entry name" value="YaeB_N_sf"/>
</dbReference>
<dbReference type="InterPro" id="IPR040372">
    <property type="entry name" value="YaeB-like"/>
</dbReference>
<gene>
    <name evidence="4" type="ordered locus">Acin_0444</name>
</gene>
<feature type="domain" description="TsaA-like" evidence="3">
    <location>
        <begin position="7"/>
        <end position="147"/>
    </location>
</feature>
<comment type="similarity">
    <text evidence="2">Belongs to the tRNA methyltransferase O family.</text>
</comment>
<evidence type="ECO:0000256" key="1">
    <source>
        <dbReference type="ARBA" id="ARBA00022691"/>
    </source>
</evidence>
<reference evidence="4 5" key="1">
    <citation type="journal article" date="2011" name="J. Bacteriol.">
        <title>Complete genome sequence of Acidaminococcus intestini RYC-MR95, a Gram-negative bacterium from the phylum Firmicutes.</title>
        <authorList>
            <person name="D'Auria G."/>
            <person name="Galan J.C."/>
            <person name="Rodriguez-Alcayna M."/>
            <person name="Moya A."/>
            <person name="Baquero F."/>
            <person name="Latorre A."/>
        </authorList>
    </citation>
    <scope>NUCLEOTIDE SEQUENCE [LARGE SCALE GENOMIC DNA]</scope>
    <source>
        <strain evidence="4 5">RyC-MR95</strain>
    </source>
</reference>
<dbReference type="EMBL" id="CP003058">
    <property type="protein sequence ID" value="AEQ21686.1"/>
    <property type="molecule type" value="Genomic_DNA"/>
</dbReference>
<accession>G4Q8Y8</accession>
<sequence length="229" mass="25557">MEDQLTLSPVAYYEGPLTEKFGLPRQSGLVPEIEGTLVFTPPYRMREAFRGMEGFSHLWLIWGFSKNHTWSPTVRPPRLGGNERLGVFATRAPFRPNPLGLSLVELVEIKDGGVKGLLLVVRGADLMSGTPIYDIKPYIPYADARPQARSGFATGPDAELCVKCDEALLAPFTPTQRQALKKVLAQDPRPHYQHDAQRIYGMSFAGFDVHFRIDDRTVLVTDIRKGSSD</sequence>
<evidence type="ECO:0000259" key="3">
    <source>
        <dbReference type="PROSITE" id="PS51668"/>
    </source>
</evidence>
<dbReference type="InterPro" id="IPR036413">
    <property type="entry name" value="YaeB-like_sf"/>
</dbReference>
<dbReference type="PROSITE" id="PS01318">
    <property type="entry name" value="TSAA_1"/>
    <property type="match status" value="1"/>
</dbReference>
<dbReference type="InterPro" id="IPR041369">
    <property type="entry name" value="TrmO_C"/>
</dbReference>
<dbReference type="Pfam" id="PF01980">
    <property type="entry name" value="TrmO_N"/>
    <property type="match status" value="1"/>
</dbReference>
<dbReference type="AlphaFoldDB" id="G4Q8Y8"/>
<dbReference type="SUPFAM" id="SSF118196">
    <property type="entry name" value="YaeB-like"/>
    <property type="match status" value="1"/>
</dbReference>
<dbReference type="Proteomes" id="UP000007093">
    <property type="component" value="Chromosome"/>
</dbReference>
<dbReference type="Gene3D" id="3.30.2310.10">
    <property type="entry name" value="YaeB-like"/>
    <property type="match status" value="1"/>
</dbReference>
<dbReference type="InParanoid" id="G4Q8Y8"/>
<dbReference type="Gene3D" id="2.40.30.70">
    <property type="entry name" value="YaeB-like"/>
    <property type="match status" value="1"/>
</dbReference>
<keyword evidence="5" id="KW-1185">Reference proteome</keyword>
<dbReference type="HOGENOM" id="CLU_013458_3_0_9"/>
<dbReference type="PANTHER" id="PTHR12818">
    <property type="entry name" value="TRNA (ADENINE(37)-N6)-METHYLTRANSFERASE"/>
    <property type="match status" value="1"/>
</dbReference>
<dbReference type="CDD" id="cd09281">
    <property type="entry name" value="UPF0066"/>
    <property type="match status" value="1"/>
</dbReference>
<dbReference type="STRING" id="568816.Acin_0444"/>
<organism evidence="4 5">
    <name type="scientific">Acidaminococcus intestini (strain RyC-MR95)</name>
    <dbReference type="NCBI Taxonomy" id="568816"/>
    <lineage>
        <taxon>Bacteria</taxon>
        <taxon>Bacillati</taxon>
        <taxon>Bacillota</taxon>
        <taxon>Negativicutes</taxon>
        <taxon>Acidaminococcales</taxon>
        <taxon>Acidaminococcaceae</taxon>
        <taxon>Acidaminococcus</taxon>
    </lineage>
</organism>
<dbReference type="InterPro" id="IPR023368">
    <property type="entry name" value="UPF0066_cons_site"/>
</dbReference>
<evidence type="ECO:0000256" key="2">
    <source>
        <dbReference type="ARBA" id="ARBA00033753"/>
    </source>
</evidence>